<comment type="function">
    <text evidence="18">Core subunit of the mitochondrial membrane respiratory chain NADH dehydrogenase (Complex I) which catalyzes electron transfer from NADH through the respiratory chain, using ubiquinone as an electron acceptor. Essential for the catalytic activity and assembly of complex I.</text>
</comment>
<accession>A0A0S2MNF2</accession>
<name>A0A0S2MNF2_9CARA</name>
<evidence type="ECO:0000256" key="15">
    <source>
        <dbReference type="ARBA" id="ARBA00023128"/>
    </source>
</evidence>
<keyword evidence="6" id="KW-0813">Transport</keyword>
<feature type="transmembrane region" description="Helical" evidence="18">
    <location>
        <begin position="271"/>
        <end position="291"/>
    </location>
</feature>
<keyword evidence="15 18" id="KW-0496">Mitochondrion</keyword>
<dbReference type="InterPro" id="IPR050175">
    <property type="entry name" value="Complex_I_Subunit_2"/>
</dbReference>
<feature type="domain" description="NADH:quinone oxidoreductase/Mrp antiporter transmembrane" evidence="19">
    <location>
        <begin position="23"/>
        <end position="286"/>
    </location>
</feature>
<sequence length="342" mass="39832">MIFTYKIIFVLTLFMGTMISISSYSWMGTWMGLEINLLSFIPLLKSKNNPFSSESSIKYFLVQALASTIFLFSIMMIMMTSNLISDILNINMFLIMMVNSSLLLKMGAAPFHFWFPEIIEGMSWINSLVLMTWQKIAPLMLLSYTIKNTTYIIIIIMISTMVGSLGGLNQISLRKIMAYSSINHLGWMISSFLYSEMIWLIYFSTYTFISITLIYMLNSFKIFYLKQIYSFMNNNLLIKFMLMMNLLSLGGLPPFFGFLPKWMIIQFLSTNYSFLLLFMMMMTLITLYFYLRIAYTSLIISHDELNFISMMNLEIKMKMLMTILTFISISGMIICTILFNLL</sequence>
<feature type="transmembrane region" description="Helical" evidence="18">
    <location>
        <begin position="92"/>
        <end position="115"/>
    </location>
</feature>
<evidence type="ECO:0000256" key="12">
    <source>
        <dbReference type="ARBA" id="ARBA00022989"/>
    </source>
</evidence>
<reference evidence="20" key="1">
    <citation type="submission" date="2012-06" db="EMBL/GenBank/DDBJ databases">
        <title>Mitogenomics of the Coleoptera under dense taxon sampling.</title>
        <authorList>
            <person name="Timmermans M.J.T.N."/>
            <person name="Lim J."/>
            <person name="Dodsworth S."/>
            <person name="Haran J."/>
            <person name="Ahrens D."/>
            <person name="Bocak L."/>
            <person name="London A."/>
            <person name="Culverwell L."/>
            <person name="Vogler A.P."/>
        </authorList>
    </citation>
    <scope>NUCLEOTIDE SEQUENCE</scope>
</reference>
<evidence type="ECO:0000256" key="11">
    <source>
        <dbReference type="ARBA" id="ARBA00022982"/>
    </source>
</evidence>
<comment type="function">
    <text evidence="1">Core subunit of the mitochondrial membrane respiratory chain NADH dehydrogenase (Complex I) that is believed to belong to the minimal assembly required for catalysis. Complex I functions in the transfer of electrons from NADH to the respiratory chain. The immediate electron acceptor for the enzyme is believed to be ubiquinone.</text>
</comment>
<dbReference type="GO" id="GO:0005743">
    <property type="term" value="C:mitochondrial inner membrane"/>
    <property type="evidence" value="ECO:0007669"/>
    <property type="project" value="UniProtKB-SubCell"/>
</dbReference>
<evidence type="ECO:0000256" key="18">
    <source>
        <dbReference type="RuleBase" id="RU003403"/>
    </source>
</evidence>
<dbReference type="PRINTS" id="PR01436">
    <property type="entry name" value="NADHDHGNASE2"/>
</dbReference>
<dbReference type="GO" id="GO:0008137">
    <property type="term" value="F:NADH dehydrogenase (ubiquinone) activity"/>
    <property type="evidence" value="ECO:0007669"/>
    <property type="project" value="UniProtKB-EC"/>
</dbReference>
<comment type="catalytic activity">
    <reaction evidence="17 18">
        <text>a ubiquinone + NADH + 5 H(+)(in) = a ubiquinol + NAD(+) + 4 H(+)(out)</text>
        <dbReference type="Rhea" id="RHEA:29091"/>
        <dbReference type="Rhea" id="RHEA-COMP:9565"/>
        <dbReference type="Rhea" id="RHEA-COMP:9566"/>
        <dbReference type="ChEBI" id="CHEBI:15378"/>
        <dbReference type="ChEBI" id="CHEBI:16389"/>
        <dbReference type="ChEBI" id="CHEBI:17976"/>
        <dbReference type="ChEBI" id="CHEBI:57540"/>
        <dbReference type="ChEBI" id="CHEBI:57945"/>
        <dbReference type="EC" id="7.1.1.2"/>
    </reaction>
</comment>
<dbReference type="PANTHER" id="PTHR46552">
    <property type="entry name" value="NADH-UBIQUINONE OXIDOREDUCTASE CHAIN 2"/>
    <property type="match status" value="1"/>
</dbReference>
<evidence type="ECO:0000256" key="10">
    <source>
        <dbReference type="ARBA" id="ARBA00022967"/>
    </source>
</evidence>
<feature type="transmembrane region" description="Helical" evidence="18">
    <location>
        <begin position="7"/>
        <end position="27"/>
    </location>
</feature>
<evidence type="ECO:0000256" key="9">
    <source>
        <dbReference type="ARBA" id="ARBA00022792"/>
    </source>
</evidence>
<keyword evidence="16 18" id="KW-0472">Membrane</keyword>
<evidence type="ECO:0000256" key="1">
    <source>
        <dbReference type="ARBA" id="ARBA00003257"/>
    </source>
</evidence>
<dbReference type="PANTHER" id="PTHR46552:SF1">
    <property type="entry name" value="NADH-UBIQUINONE OXIDOREDUCTASE CHAIN 2"/>
    <property type="match status" value="1"/>
</dbReference>
<evidence type="ECO:0000259" key="19">
    <source>
        <dbReference type="Pfam" id="PF00361"/>
    </source>
</evidence>
<organism evidence="20">
    <name type="scientific">Craspedophorus nobilis</name>
    <dbReference type="NCBI Taxonomy" id="1205595"/>
    <lineage>
        <taxon>Eukaryota</taxon>
        <taxon>Metazoa</taxon>
        <taxon>Ecdysozoa</taxon>
        <taxon>Arthropoda</taxon>
        <taxon>Hexapoda</taxon>
        <taxon>Insecta</taxon>
        <taxon>Pterygota</taxon>
        <taxon>Neoptera</taxon>
        <taxon>Endopterygota</taxon>
        <taxon>Coleoptera</taxon>
        <taxon>Adephaga</taxon>
        <taxon>Caraboidea</taxon>
        <taxon>Carabidae</taxon>
        <taxon>Harpalinae</taxon>
        <taxon>Panagaeini</taxon>
        <taxon>Craspedophorus</taxon>
    </lineage>
</organism>
<dbReference type="InterPro" id="IPR003917">
    <property type="entry name" value="NADH_UbQ_OxRdtase_chain2"/>
</dbReference>
<dbReference type="EMBL" id="JX412738">
    <property type="protein sequence ID" value="ALO76249.1"/>
    <property type="molecule type" value="Genomic_DNA"/>
</dbReference>
<feature type="transmembrane region" description="Helical" evidence="18">
    <location>
        <begin position="149"/>
        <end position="169"/>
    </location>
</feature>
<protein>
    <recommendedName>
        <fullName evidence="5 18">NADH-ubiquinone oxidoreductase chain 2</fullName>
        <ecNumber evidence="4 18">7.1.1.2</ecNumber>
    </recommendedName>
</protein>
<keyword evidence="9 18" id="KW-0999">Mitochondrion inner membrane</keyword>
<evidence type="ECO:0000256" key="13">
    <source>
        <dbReference type="ARBA" id="ARBA00023027"/>
    </source>
</evidence>
<feature type="transmembrane region" description="Helical" evidence="18">
    <location>
        <begin position="236"/>
        <end position="259"/>
    </location>
</feature>
<evidence type="ECO:0000256" key="2">
    <source>
        <dbReference type="ARBA" id="ARBA00004448"/>
    </source>
</evidence>
<feature type="transmembrane region" description="Helical" evidence="18">
    <location>
        <begin position="59"/>
        <end position="80"/>
    </location>
</feature>
<keyword evidence="14 18" id="KW-0830">Ubiquinone</keyword>
<geneLocation type="mitochondrion" evidence="20"/>
<comment type="similarity">
    <text evidence="3 18">Belongs to the complex I subunit 2 family.</text>
</comment>
<dbReference type="EC" id="7.1.1.2" evidence="4 18"/>
<evidence type="ECO:0000256" key="3">
    <source>
        <dbReference type="ARBA" id="ARBA00007012"/>
    </source>
</evidence>
<keyword evidence="13 18" id="KW-0520">NAD</keyword>
<dbReference type="AlphaFoldDB" id="A0A0S2MNF2"/>
<evidence type="ECO:0000256" key="16">
    <source>
        <dbReference type="ARBA" id="ARBA00023136"/>
    </source>
</evidence>
<gene>
    <name evidence="20" type="primary">nad2</name>
</gene>
<dbReference type="Pfam" id="PF00361">
    <property type="entry name" value="Proton_antipo_M"/>
    <property type="match status" value="1"/>
</dbReference>
<evidence type="ECO:0000313" key="20">
    <source>
        <dbReference type="EMBL" id="ALO76249.1"/>
    </source>
</evidence>
<keyword evidence="10 18" id="KW-1278">Translocase</keyword>
<evidence type="ECO:0000256" key="17">
    <source>
        <dbReference type="ARBA" id="ARBA00049551"/>
    </source>
</evidence>
<evidence type="ECO:0000256" key="7">
    <source>
        <dbReference type="ARBA" id="ARBA00022660"/>
    </source>
</evidence>
<evidence type="ECO:0000256" key="14">
    <source>
        <dbReference type="ARBA" id="ARBA00023075"/>
    </source>
</evidence>
<evidence type="ECO:0000256" key="8">
    <source>
        <dbReference type="ARBA" id="ARBA00022692"/>
    </source>
</evidence>
<keyword evidence="11 18" id="KW-0249">Electron transport</keyword>
<feature type="transmembrane region" description="Helical" evidence="18">
    <location>
        <begin position="319"/>
        <end position="339"/>
    </location>
</feature>
<feature type="transmembrane region" description="Helical" evidence="18">
    <location>
        <begin position="200"/>
        <end position="224"/>
    </location>
</feature>
<proteinExistence type="inferred from homology"/>
<keyword evidence="7 18" id="KW-0679">Respiratory chain</keyword>
<evidence type="ECO:0000256" key="4">
    <source>
        <dbReference type="ARBA" id="ARBA00012944"/>
    </source>
</evidence>
<evidence type="ECO:0000256" key="6">
    <source>
        <dbReference type="ARBA" id="ARBA00022448"/>
    </source>
</evidence>
<comment type="subcellular location">
    <subcellularLocation>
        <location evidence="2 18">Mitochondrion inner membrane</location>
        <topology evidence="2 18">Multi-pass membrane protein</topology>
    </subcellularLocation>
</comment>
<evidence type="ECO:0000256" key="5">
    <source>
        <dbReference type="ARBA" id="ARBA00021008"/>
    </source>
</evidence>
<dbReference type="GO" id="GO:0006120">
    <property type="term" value="P:mitochondrial electron transport, NADH to ubiquinone"/>
    <property type="evidence" value="ECO:0007669"/>
    <property type="project" value="InterPro"/>
</dbReference>
<dbReference type="InterPro" id="IPR001750">
    <property type="entry name" value="ND/Mrp_TM"/>
</dbReference>
<keyword evidence="8 18" id="KW-0812">Transmembrane</keyword>
<keyword evidence="12 18" id="KW-1133">Transmembrane helix</keyword>